<accession>A0A5B7FST0</accession>
<keyword evidence="2" id="KW-1185">Reference proteome</keyword>
<sequence length="95" mass="11006">MNAHRETDSWHGCCELQRLSSASELTLYSLEFFHVMHLNYLSTETTAEVISMQRLWNQAPQHPQKASTKVMIPAARQRESAEMTEYWCSSEAYPP</sequence>
<reference evidence="1 2" key="1">
    <citation type="submission" date="2019-05" db="EMBL/GenBank/DDBJ databases">
        <title>Another draft genome of Portunus trituberculatus and its Hox gene families provides insights of decapod evolution.</title>
        <authorList>
            <person name="Jeong J.-H."/>
            <person name="Song I."/>
            <person name="Kim S."/>
            <person name="Choi T."/>
            <person name="Kim D."/>
            <person name="Ryu S."/>
            <person name="Kim W."/>
        </authorList>
    </citation>
    <scope>NUCLEOTIDE SEQUENCE [LARGE SCALE GENOMIC DNA]</scope>
    <source>
        <tissue evidence="1">Muscle</tissue>
    </source>
</reference>
<dbReference type="AlphaFoldDB" id="A0A5B7FST0"/>
<protein>
    <submittedName>
        <fullName evidence="1">Uncharacterized protein</fullName>
    </submittedName>
</protein>
<dbReference type="Proteomes" id="UP000324222">
    <property type="component" value="Unassembled WGS sequence"/>
</dbReference>
<proteinExistence type="predicted"/>
<dbReference type="EMBL" id="VSRR010008960">
    <property type="protein sequence ID" value="MPC49572.1"/>
    <property type="molecule type" value="Genomic_DNA"/>
</dbReference>
<name>A0A5B7FST0_PORTR</name>
<comment type="caution">
    <text evidence="1">The sequence shown here is derived from an EMBL/GenBank/DDBJ whole genome shotgun (WGS) entry which is preliminary data.</text>
</comment>
<evidence type="ECO:0000313" key="2">
    <source>
        <dbReference type="Proteomes" id="UP000324222"/>
    </source>
</evidence>
<organism evidence="1 2">
    <name type="scientific">Portunus trituberculatus</name>
    <name type="common">Swimming crab</name>
    <name type="synonym">Neptunus trituberculatus</name>
    <dbReference type="NCBI Taxonomy" id="210409"/>
    <lineage>
        <taxon>Eukaryota</taxon>
        <taxon>Metazoa</taxon>
        <taxon>Ecdysozoa</taxon>
        <taxon>Arthropoda</taxon>
        <taxon>Crustacea</taxon>
        <taxon>Multicrustacea</taxon>
        <taxon>Malacostraca</taxon>
        <taxon>Eumalacostraca</taxon>
        <taxon>Eucarida</taxon>
        <taxon>Decapoda</taxon>
        <taxon>Pleocyemata</taxon>
        <taxon>Brachyura</taxon>
        <taxon>Eubrachyura</taxon>
        <taxon>Portunoidea</taxon>
        <taxon>Portunidae</taxon>
        <taxon>Portuninae</taxon>
        <taxon>Portunus</taxon>
    </lineage>
</organism>
<evidence type="ECO:0000313" key="1">
    <source>
        <dbReference type="EMBL" id="MPC49572.1"/>
    </source>
</evidence>
<gene>
    <name evidence="1" type="ORF">E2C01_043379</name>
</gene>